<evidence type="ECO:0000313" key="2">
    <source>
        <dbReference type="EMBL" id="KAK6637473.1"/>
    </source>
</evidence>
<gene>
    <name evidence="2" type="ORF">RUM44_007890</name>
</gene>
<sequence length="200" mass="23129">MKFGIFLLNNYFLTAFLLLCFPRGISTCDTKWIRFVYMMSCGKKKRESVSERNQTFYENIPGDFAGAVKYFRETEPLNPMLSNDEFLRKMLEEDERSFRLNSHVPKLLLFEASTETTRPSTQSRPTNSKKLSVLINKLLIKDSGNSLGIPGFPDDWDVDEIYDEKINENHRREIDRLIEECCKVPPVTTCNGNTFLGACK</sequence>
<protein>
    <submittedName>
        <fullName evidence="2">Uncharacterized protein</fullName>
    </submittedName>
</protein>
<keyword evidence="1" id="KW-0732">Signal</keyword>
<dbReference type="Proteomes" id="UP001359485">
    <property type="component" value="Unassembled WGS sequence"/>
</dbReference>
<feature type="chain" id="PRO_5045830042" evidence="1">
    <location>
        <begin position="28"/>
        <end position="200"/>
    </location>
</feature>
<proteinExistence type="predicted"/>
<feature type="signal peptide" evidence="1">
    <location>
        <begin position="1"/>
        <end position="27"/>
    </location>
</feature>
<evidence type="ECO:0000256" key="1">
    <source>
        <dbReference type="SAM" id="SignalP"/>
    </source>
</evidence>
<organism evidence="2 3">
    <name type="scientific">Polyplax serrata</name>
    <name type="common">Common mouse louse</name>
    <dbReference type="NCBI Taxonomy" id="468196"/>
    <lineage>
        <taxon>Eukaryota</taxon>
        <taxon>Metazoa</taxon>
        <taxon>Ecdysozoa</taxon>
        <taxon>Arthropoda</taxon>
        <taxon>Hexapoda</taxon>
        <taxon>Insecta</taxon>
        <taxon>Pterygota</taxon>
        <taxon>Neoptera</taxon>
        <taxon>Paraneoptera</taxon>
        <taxon>Psocodea</taxon>
        <taxon>Troctomorpha</taxon>
        <taxon>Phthiraptera</taxon>
        <taxon>Anoplura</taxon>
        <taxon>Polyplacidae</taxon>
        <taxon>Polyplax</taxon>
    </lineage>
</organism>
<evidence type="ECO:0000313" key="3">
    <source>
        <dbReference type="Proteomes" id="UP001359485"/>
    </source>
</evidence>
<accession>A0ABR1B7D5</accession>
<comment type="caution">
    <text evidence="2">The sequence shown here is derived from an EMBL/GenBank/DDBJ whole genome shotgun (WGS) entry which is preliminary data.</text>
</comment>
<name>A0ABR1B7D5_POLSC</name>
<reference evidence="2 3" key="1">
    <citation type="submission" date="2023-09" db="EMBL/GenBank/DDBJ databases">
        <title>Genomes of two closely related lineages of the louse Polyplax serrata with different host specificities.</title>
        <authorList>
            <person name="Martinu J."/>
            <person name="Tarabai H."/>
            <person name="Stefka J."/>
            <person name="Hypsa V."/>
        </authorList>
    </citation>
    <scope>NUCLEOTIDE SEQUENCE [LARGE SCALE GENOMIC DNA]</scope>
    <source>
        <strain evidence="2">98ZLc_SE</strain>
    </source>
</reference>
<keyword evidence="3" id="KW-1185">Reference proteome</keyword>
<dbReference type="EMBL" id="JAWJWF010000002">
    <property type="protein sequence ID" value="KAK6637473.1"/>
    <property type="molecule type" value="Genomic_DNA"/>
</dbReference>